<feature type="region of interest" description="Disordered" evidence="1">
    <location>
        <begin position="1323"/>
        <end position="1360"/>
    </location>
</feature>
<dbReference type="Proteomes" id="UP000799428">
    <property type="component" value="Unassembled WGS sequence"/>
</dbReference>
<gene>
    <name evidence="2" type="ORF">K504DRAFT_507325</name>
</gene>
<feature type="compositionally biased region" description="Polar residues" evidence="1">
    <location>
        <begin position="1347"/>
        <end position="1360"/>
    </location>
</feature>
<reference evidence="2" key="1">
    <citation type="journal article" date="2020" name="Stud. Mycol.">
        <title>101 Dothideomycetes genomes: a test case for predicting lifestyles and emergence of pathogens.</title>
        <authorList>
            <person name="Haridas S."/>
            <person name="Albert R."/>
            <person name="Binder M."/>
            <person name="Bloem J."/>
            <person name="Labutti K."/>
            <person name="Salamov A."/>
            <person name="Andreopoulos B."/>
            <person name="Baker S."/>
            <person name="Barry K."/>
            <person name="Bills G."/>
            <person name="Bluhm B."/>
            <person name="Cannon C."/>
            <person name="Castanera R."/>
            <person name="Culley D."/>
            <person name="Daum C."/>
            <person name="Ezra D."/>
            <person name="Gonzalez J."/>
            <person name="Henrissat B."/>
            <person name="Kuo A."/>
            <person name="Liang C."/>
            <person name="Lipzen A."/>
            <person name="Lutzoni F."/>
            <person name="Magnuson J."/>
            <person name="Mondo S."/>
            <person name="Nolan M."/>
            <person name="Ohm R."/>
            <person name="Pangilinan J."/>
            <person name="Park H.-J."/>
            <person name="Ramirez L."/>
            <person name="Alfaro M."/>
            <person name="Sun H."/>
            <person name="Tritt A."/>
            <person name="Yoshinaga Y."/>
            <person name="Zwiers L.-H."/>
            <person name="Turgeon B."/>
            <person name="Goodwin S."/>
            <person name="Spatafora J."/>
            <person name="Crous P."/>
            <person name="Grigoriev I."/>
        </authorList>
    </citation>
    <scope>NUCLEOTIDE SEQUENCE</scope>
    <source>
        <strain evidence="2">CBS 279.74</strain>
    </source>
</reference>
<evidence type="ECO:0000313" key="3">
    <source>
        <dbReference type="Proteomes" id="UP000799428"/>
    </source>
</evidence>
<protein>
    <recommendedName>
        <fullName evidence="4">Protein NO VEIN C-terminal domain-containing protein</fullName>
    </recommendedName>
</protein>
<dbReference type="InterPro" id="IPR052957">
    <property type="entry name" value="Auxin_embryo_med"/>
</dbReference>
<keyword evidence="3" id="KW-1185">Reference proteome</keyword>
<sequence length="1602" mass="183395">MSLVGRHCDVLKRLGDGEPSTLLEAEAVIEEIREEKGYLDSETIQHVNSIPNQSRDKVWRRIEKSKENEAAYTKSISEQLYSSKYQFLYELVQNADDSLYRITKDNATLSFTITPQKFMIETNEDGFTRKNVVAICATGKSSKKATAADDHIGEKGFGFKSVFSVADEVRIQSGVWSFRFEHRRGDDGLGMVTPLDAPLKRLQEGMKTKITLRLAKRARKDYQKLVEAVVDMPETTIFFLRKLEVIRIDITHQDEQRETMRIVKTEDEAKKQVTITRFQGLKKDASVYHKVTFDVTGMPADERRKGQQSVKVDLAFPIDPITRQPKLSELGQYVFAYLPLRRLPNVQFLINSDFITSASREGIIDCAWNDEICKAVAQTFANSVQRFAVAGHPLLYSWLDFLPTAPMEHPWTQLYASIKTKLESMYVFQTWEGRHLKRRLDVRRLSAVHLFEHEPILRDLESDLYIAPEYTARHDKTLGSLGVSPLTCEDVILRLQADLIRPDSRVKTKESKDPWHTAFATLGLHLLRHSNATLQQKFKQLAFIPLSKPNQWTGAPNMGRGGLDNIYFPYTGTTEIPDDIGLHLLDREASKNSTRKKFYEALGVTECPKETVLAKIETSQRLGGRFNLSRHLTYLFHYHAQPEQLSPWLKVPIDTNQYVSAQEILYFPSDNDYDMDQLLPQDMRADLSLDIKVLPWYLVDLNQSRSSVSGESWQDWLEKITKAQYHPSDLSQHLKLVLQHNPWKFLGTLRAHQKEYAHLVQRTEDSLRGYAVLCLSRELLPMATTYLPTVEVLEALRNVGIDDDADEFAILDLPDGDLTDVTYREWRFLEDFGARSKPDLNFYESALLNLSSGDQVSLEQVTKLYRSMALLVTVADQEDLRSFFHNEVIWNSVQWVCSDECVWKGPDFLHHTSVLETYYPRDSHLESFFTKSLDIGNCTLSTVMQELKDLKTYDEDSIQLSSTREIYEYLNANIHDDNDWKEIRKDFNDNLLVLGENQVWYSLDTCLWKSPFPLTSYQDVSIIYPSLEDFFVKRMGIKQVSPTMLISEIEQMAQQDEPRIETIRLRLIETGMILAKSDVNSTIESALNTLKEVKFLPKRLADGASVLVGVKDDFFIVDHARYGRALASHGIALDFNVDETQMLDVMFQHLGITDRYLSVAVVEESSVGDEVVLDEELSLQLQKKAYALYCCAAKHKSRNALRNERELFDQLCQASIFRTSTLTTHLVLQLKEGPLKLQNDRSFPHHDMIDDYLNIYIPEDVEQRRICYRTHLPDLLVRITGINRAALHDIAIILASDLRDLNDILVEQDISDVSWIEKPVIHQSDLQDGEQRTPGTPANADRHVNPNEDTASHMTAGLSQSTPRGASIALVTPAPAQYRDLIDQVIRSARILNQDDRADIPGRCFDPTSTFGIRQQSEFTYNRRIGAVGEAFVFELLTALNLPDFTRAQWQSTIRGTLAIHPHYADLQNWTGREIADIVYTDRTGSLTQYLRDHGEGHSSAFAIPVNHNHAEHPIEYFLEVKTTPGPCNSRFFMSDVQCKRMERMSLGIFLSTSQLPKKVYVILRVFDIVKPNVGLKIFVDPWRLRGTNLLVNAEQWIGTTM</sequence>
<dbReference type="EMBL" id="MU005783">
    <property type="protein sequence ID" value="KAF2704317.1"/>
    <property type="molecule type" value="Genomic_DNA"/>
</dbReference>
<dbReference type="SUPFAM" id="SSF55874">
    <property type="entry name" value="ATPase domain of HSP90 chaperone/DNA topoisomerase II/histidine kinase"/>
    <property type="match status" value="1"/>
</dbReference>
<evidence type="ECO:0008006" key="4">
    <source>
        <dbReference type="Google" id="ProtNLM"/>
    </source>
</evidence>
<proteinExistence type="predicted"/>
<evidence type="ECO:0000313" key="2">
    <source>
        <dbReference type="EMBL" id="KAF2704317.1"/>
    </source>
</evidence>
<dbReference type="OrthoDB" id="1262810at2759"/>
<organism evidence="2 3">
    <name type="scientific">Pleomassaria siparia CBS 279.74</name>
    <dbReference type="NCBI Taxonomy" id="1314801"/>
    <lineage>
        <taxon>Eukaryota</taxon>
        <taxon>Fungi</taxon>
        <taxon>Dikarya</taxon>
        <taxon>Ascomycota</taxon>
        <taxon>Pezizomycotina</taxon>
        <taxon>Dothideomycetes</taxon>
        <taxon>Pleosporomycetidae</taxon>
        <taxon>Pleosporales</taxon>
        <taxon>Pleomassariaceae</taxon>
        <taxon>Pleomassaria</taxon>
    </lineage>
</organism>
<dbReference type="Gene3D" id="3.30.565.10">
    <property type="entry name" value="Histidine kinase-like ATPase, C-terminal domain"/>
    <property type="match status" value="1"/>
</dbReference>
<accession>A0A6G1JVX3</accession>
<dbReference type="InterPro" id="IPR036890">
    <property type="entry name" value="HATPase_C_sf"/>
</dbReference>
<dbReference type="NCBIfam" id="NF047352">
    <property type="entry name" value="P_loop_sacsin"/>
    <property type="match status" value="1"/>
</dbReference>
<evidence type="ECO:0000256" key="1">
    <source>
        <dbReference type="SAM" id="MobiDB-lite"/>
    </source>
</evidence>
<dbReference type="PANTHER" id="PTHR32387">
    <property type="entry name" value="WU:FJ29H11"/>
    <property type="match status" value="1"/>
</dbReference>
<name>A0A6G1JVX3_9PLEO</name>
<dbReference type="PANTHER" id="PTHR32387:SF0">
    <property type="entry name" value="PROTEIN NO VEIN"/>
    <property type="match status" value="1"/>
</dbReference>